<dbReference type="SMR" id="F4JA78"/>
<dbReference type="RefSeq" id="NP_189758.1">
    <property type="nucleotide sequence ID" value="NM_114038.1"/>
</dbReference>
<dbReference type="EMBL" id="CP002686">
    <property type="protein sequence ID" value="AEE77689.1"/>
    <property type="molecule type" value="Genomic_DNA"/>
</dbReference>
<dbReference type="KEGG" id="ath:AT3G32150"/>
<reference evidence="3 4" key="1">
    <citation type="journal article" date="2000" name="Nature">
        <title>Sequence and analysis of chromosome 3 of the plant Arabidopsis thaliana.</title>
        <authorList>
            <consortium name="European Union Chromosome 3 Arabidopsis Sequencing Consortium"/>
            <consortium name="Institute for Genomic Research"/>
            <consortium name="Kazusa DNA Research Institute"/>
            <person name="Salanoubat M."/>
            <person name="Lemcke K."/>
            <person name="Rieger M."/>
            <person name="Ansorge W."/>
            <person name="Unseld M."/>
            <person name="Fartmann B."/>
            <person name="Valle G."/>
            <person name="Blocker H."/>
            <person name="Perez-Alonso M."/>
            <person name="Obermaier B."/>
            <person name="Delseny M."/>
            <person name="Boutry M."/>
            <person name="Grivell L.A."/>
            <person name="Mache R."/>
            <person name="Puigdomenech P."/>
            <person name="De Simone V."/>
            <person name="Choisne N."/>
            <person name="Artiguenave F."/>
            <person name="Robert C."/>
            <person name="Brottier P."/>
            <person name="Wincker P."/>
            <person name="Cattolico L."/>
            <person name="Weissenbach J."/>
            <person name="Saurin W."/>
            <person name="Quetier F."/>
            <person name="Schafer M."/>
            <person name="Muller-Auer S."/>
            <person name="Gabel C."/>
            <person name="Fuchs M."/>
            <person name="Benes V."/>
            <person name="Wurmbach E."/>
            <person name="Drzonek H."/>
            <person name="Erfle H."/>
            <person name="Jordan N."/>
            <person name="Bangert S."/>
            <person name="Wiedelmann R."/>
            <person name="Kranz H."/>
            <person name="Voss H."/>
            <person name="Holland R."/>
            <person name="Brandt P."/>
            <person name="Nyakatura G."/>
            <person name="Vezzi A."/>
            <person name="D'Angelo M."/>
            <person name="Pallavicini A."/>
            <person name="Toppo S."/>
            <person name="Simionati B."/>
            <person name="Conrad A."/>
            <person name="Hornischer K."/>
            <person name="Kauer G."/>
            <person name="Lohnert T.H."/>
            <person name="Nordsiek G."/>
            <person name="Reichelt J."/>
            <person name="Scharfe M."/>
            <person name="Schon O."/>
            <person name="Bargues M."/>
            <person name="Terol J."/>
            <person name="Climent J."/>
            <person name="Navarro P."/>
            <person name="Collado C."/>
            <person name="Perez-Perez A."/>
            <person name="Ottenwalder B."/>
            <person name="Duchemin D."/>
            <person name="Cooke R."/>
            <person name="Laudie M."/>
            <person name="Berger-Llauro C."/>
            <person name="Purnelle B."/>
            <person name="Masuy D."/>
            <person name="de Haan M."/>
            <person name="Maarse A.C."/>
            <person name="Alcaraz J.P."/>
            <person name="Cottet A."/>
            <person name="Casacuberta E."/>
            <person name="Monfort A."/>
            <person name="Argiriou A."/>
            <person name="flores M."/>
            <person name="Liguori R."/>
            <person name="Vitale D."/>
            <person name="Mannhaupt G."/>
            <person name="Haase D."/>
            <person name="Schoof H."/>
            <person name="Rudd S."/>
            <person name="Zaccaria P."/>
            <person name="Mewes H.W."/>
            <person name="Mayer K.F."/>
            <person name="Kaul S."/>
            <person name="Town C.D."/>
            <person name="Koo H.L."/>
            <person name="Tallon L.J."/>
            <person name="Jenkins J."/>
            <person name="Rooney T."/>
            <person name="Rizzo M."/>
            <person name="Walts A."/>
            <person name="Utterback T."/>
            <person name="Fujii C.Y."/>
            <person name="Shea T.P."/>
            <person name="Creasy T.H."/>
            <person name="Haas B."/>
            <person name="Maiti R."/>
            <person name="Wu D."/>
            <person name="Peterson J."/>
            <person name="Van Aken S."/>
            <person name="Pai G."/>
            <person name="Militscher J."/>
            <person name="Sellers P."/>
            <person name="Gill J.E."/>
            <person name="Feldblyum T.V."/>
            <person name="Preuss D."/>
            <person name="Lin X."/>
            <person name="Nierman W.C."/>
            <person name="Salzberg S.L."/>
            <person name="White O."/>
            <person name="Venter J.C."/>
            <person name="Fraser C.M."/>
            <person name="Kaneko T."/>
            <person name="Nakamura Y."/>
            <person name="Sato S."/>
            <person name="Kato T."/>
            <person name="Asamizu E."/>
            <person name="Sasamoto S."/>
            <person name="Kimura T."/>
            <person name="Idesawa K."/>
            <person name="Kawashima K."/>
            <person name="Kishida Y."/>
            <person name="Kiyokawa C."/>
            <person name="Kohara M."/>
            <person name="Matsumoto M."/>
            <person name="Matsuno A."/>
            <person name="Muraki A."/>
            <person name="Nakayama S."/>
            <person name="Nakazaki N."/>
            <person name="Shinpo S."/>
            <person name="Takeuchi C."/>
            <person name="Wada T."/>
            <person name="Watanabe A."/>
            <person name="Yamada M."/>
            <person name="Yasuda M."/>
            <person name="Tabata S."/>
        </authorList>
    </citation>
    <scope>NUCLEOTIDE SEQUENCE [LARGE SCALE GENOMIC DNA]</scope>
    <source>
        <strain evidence="4">cv. Columbia</strain>
    </source>
</reference>
<dbReference type="Proteomes" id="UP000006548">
    <property type="component" value="Chromosome 3"/>
</dbReference>
<dbReference type="AlphaFoldDB" id="F4JA78"/>
<feature type="compositionally biased region" description="Low complexity" evidence="1">
    <location>
        <begin position="168"/>
        <end position="177"/>
    </location>
</feature>
<keyword evidence="4" id="KW-1185">Reference proteome</keyword>
<dbReference type="Araport" id="AT3G32150"/>
<gene>
    <name evidence="2 3" type="ordered locus">At3g32150</name>
</gene>
<proteinExistence type="predicted"/>
<evidence type="ECO:0000313" key="2">
    <source>
        <dbReference type="Araport" id="AT3G32150"/>
    </source>
</evidence>
<dbReference type="PaxDb" id="3702-AT3G32150.1"/>
<name>F4JA78_ARATH</name>
<protein>
    <submittedName>
        <fullName evidence="3">Myosin heavy chain-like protein</fullName>
    </submittedName>
</protein>
<feature type="region of interest" description="Disordered" evidence="1">
    <location>
        <begin position="155"/>
        <end position="241"/>
    </location>
</feature>
<organism evidence="3 4">
    <name type="scientific">Arabidopsis thaliana</name>
    <name type="common">Mouse-ear cress</name>
    <dbReference type="NCBI Taxonomy" id="3702"/>
    <lineage>
        <taxon>Eukaryota</taxon>
        <taxon>Viridiplantae</taxon>
        <taxon>Streptophyta</taxon>
        <taxon>Embryophyta</taxon>
        <taxon>Tracheophyta</taxon>
        <taxon>Spermatophyta</taxon>
        <taxon>Magnoliopsida</taxon>
        <taxon>eudicotyledons</taxon>
        <taxon>Gunneridae</taxon>
        <taxon>Pentapetalae</taxon>
        <taxon>rosids</taxon>
        <taxon>malvids</taxon>
        <taxon>Brassicales</taxon>
        <taxon>Brassicaceae</taxon>
        <taxon>Camelineae</taxon>
        <taxon>Arabidopsis</taxon>
    </lineage>
</organism>
<dbReference type="GeneID" id="822979"/>
<sequence>MSSDASRLGKTQSCQPLIGGALQSVNTFYFTLTTRPRYDKLQGELSTTQDRLSESESAAYGLNDQFSELKAKYNAITEKTRPEMESDIKEYESNLLLLDQTHDEDFSEEQERSVFEAVLVEKRSRLAALTSSSFNPQQFEEFFTELPPLSESGLDWAGPSEPVEPEISVTSVETPEPVVIPPEVPPSTNTETVVIEDDDASDLGIPTEQPVADETNETETTAIDSVDPEPTQTESKVDKDP</sequence>
<reference evidence="4" key="2">
    <citation type="journal article" date="2017" name="Plant J.">
        <title>Araport11: a complete reannotation of the Arabidopsis thaliana reference genome.</title>
        <authorList>
            <person name="Cheng C.Y."/>
            <person name="Krishnakumar V."/>
            <person name="Chan A.P."/>
            <person name="Thibaud-Nissen F."/>
            <person name="Schobel S."/>
            <person name="Town C.D."/>
        </authorList>
    </citation>
    <scope>GENOME REANNOTATION</scope>
    <source>
        <strain evidence="4">cv. Columbia</strain>
    </source>
</reference>
<evidence type="ECO:0000313" key="3">
    <source>
        <dbReference type="EMBL" id="AEE77689.1"/>
    </source>
</evidence>
<dbReference type="HOGENOM" id="CLU_1153086_0_0_1"/>
<evidence type="ECO:0000313" key="4">
    <source>
        <dbReference type="Proteomes" id="UP000006548"/>
    </source>
</evidence>
<accession>F4JA78</accession>
<dbReference type="InParanoid" id="F4JA78"/>
<evidence type="ECO:0000256" key="1">
    <source>
        <dbReference type="SAM" id="MobiDB-lite"/>
    </source>
</evidence>
<dbReference type="TAIR" id="AT3G32150"/>
<dbReference type="ExpressionAtlas" id="F4JA78">
    <property type="expression patterns" value="differential"/>
</dbReference>